<dbReference type="PANTHER" id="PTHR11596:SF5">
    <property type="entry name" value="ALKALINE PHOSPHATASE"/>
    <property type="match status" value="1"/>
</dbReference>
<evidence type="ECO:0000256" key="8">
    <source>
        <dbReference type="ARBA" id="ARBA00022842"/>
    </source>
</evidence>
<keyword evidence="7" id="KW-0862">Zinc</keyword>
<comment type="cofactor">
    <cofactor evidence="2">
        <name>Zn(2+)</name>
        <dbReference type="ChEBI" id="CHEBI:29105"/>
    </cofactor>
</comment>
<dbReference type="SMART" id="SM00098">
    <property type="entry name" value="alkPPc"/>
    <property type="match status" value="1"/>
</dbReference>
<dbReference type="EMBL" id="JACJSK010000025">
    <property type="protein sequence ID" value="MBD2545602.1"/>
    <property type="molecule type" value="Genomic_DNA"/>
</dbReference>
<dbReference type="PRINTS" id="PR00113">
    <property type="entry name" value="ALKPHPHTASE"/>
</dbReference>
<feature type="signal peptide" evidence="10">
    <location>
        <begin position="1"/>
        <end position="28"/>
    </location>
</feature>
<evidence type="ECO:0000256" key="7">
    <source>
        <dbReference type="ARBA" id="ARBA00022833"/>
    </source>
</evidence>
<dbReference type="Gene3D" id="3.40.720.10">
    <property type="entry name" value="Alkaline Phosphatase, subunit A"/>
    <property type="match status" value="1"/>
</dbReference>
<sequence>MKSLQRDRRYRVALFTSFCVACASCVAASSTGSTIAQSRVWTTHEGKQAPKNVILLIGDGMGPEQVKAAGMYAHGTPGKLSFEQFPHQGEVTTYSANNSITDSAAGGTAIATGVKVNNGVISMAIPGDGQPLKTVLEKYQAAGKSAGLVTTTEMTHATPAAFAAHQQGRSQQAEIAQQYLNTTRPEVLFGGGGAGMSPKAAKSAGYTVVINRQQMQALDTETVTRVSGQFGQGHLPYESDGVGDLPHLREMAKTALNILDNDPDGLFLMIEGGRIDHAGHENHLQRNVMETLQFAETVAEVFKWAENNPDTLIIVTADHETGGLKVLKNNGQGQFPQVSWSSHDHTGANVGIYGWGPNSDQVSGTMENTDVFYLLLGQQYVTGD</sequence>
<comment type="caution">
    <text evidence="11">The sequence shown here is derived from an EMBL/GenBank/DDBJ whole genome shotgun (WGS) entry which is preliminary data.</text>
</comment>
<evidence type="ECO:0000256" key="5">
    <source>
        <dbReference type="ARBA" id="ARBA00022723"/>
    </source>
</evidence>
<comment type="cofactor">
    <cofactor evidence="1">
        <name>Mg(2+)</name>
        <dbReference type="ChEBI" id="CHEBI:18420"/>
    </cofactor>
</comment>
<organism evidence="11 12">
    <name type="scientific">Planktothricoides raciborskii FACHB-1370</name>
    <dbReference type="NCBI Taxonomy" id="2949576"/>
    <lineage>
        <taxon>Bacteria</taxon>
        <taxon>Bacillati</taxon>
        <taxon>Cyanobacteriota</taxon>
        <taxon>Cyanophyceae</taxon>
        <taxon>Oscillatoriophycideae</taxon>
        <taxon>Oscillatoriales</taxon>
        <taxon>Oscillatoriaceae</taxon>
        <taxon>Planktothricoides</taxon>
    </lineage>
</organism>
<keyword evidence="12" id="KW-1185">Reference proteome</keyword>
<accession>A0ABR8EGN7</accession>
<dbReference type="InterPro" id="IPR001952">
    <property type="entry name" value="Alkaline_phosphatase"/>
</dbReference>
<evidence type="ECO:0000256" key="2">
    <source>
        <dbReference type="ARBA" id="ARBA00001947"/>
    </source>
</evidence>
<keyword evidence="4" id="KW-0597">Phosphoprotein</keyword>
<keyword evidence="5" id="KW-0479">Metal-binding</keyword>
<evidence type="ECO:0000313" key="11">
    <source>
        <dbReference type="EMBL" id="MBD2545602.1"/>
    </source>
</evidence>
<evidence type="ECO:0000256" key="4">
    <source>
        <dbReference type="ARBA" id="ARBA00022553"/>
    </source>
</evidence>
<evidence type="ECO:0000256" key="1">
    <source>
        <dbReference type="ARBA" id="ARBA00001946"/>
    </source>
</evidence>
<evidence type="ECO:0000256" key="6">
    <source>
        <dbReference type="ARBA" id="ARBA00022801"/>
    </source>
</evidence>
<dbReference type="InterPro" id="IPR018299">
    <property type="entry name" value="Alkaline_phosphatase_AS"/>
</dbReference>
<reference evidence="11 12" key="1">
    <citation type="journal article" date="2020" name="ISME J.">
        <title>Comparative genomics reveals insights into cyanobacterial evolution and habitat adaptation.</title>
        <authorList>
            <person name="Chen M.Y."/>
            <person name="Teng W.K."/>
            <person name="Zhao L."/>
            <person name="Hu C.X."/>
            <person name="Zhou Y.K."/>
            <person name="Han B.P."/>
            <person name="Song L.R."/>
            <person name="Shu W.S."/>
        </authorList>
    </citation>
    <scope>NUCLEOTIDE SEQUENCE [LARGE SCALE GENOMIC DNA]</scope>
    <source>
        <strain evidence="11 12">FACHB-1370</strain>
    </source>
</reference>
<keyword evidence="10" id="KW-0732">Signal</keyword>
<proteinExistence type="inferred from homology"/>
<keyword evidence="6" id="KW-0378">Hydrolase</keyword>
<keyword evidence="8" id="KW-0460">Magnesium</keyword>
<dbReference type="Proteomes" id="UP000641954">
    <property type="component" value="Unassembled WGS sequence"/>
</dbReference>
<dbReference type="InterPro" id="IPR017850">
    <property type="entry name" value="Alkaline_phosphatase_core_sf"/>
</dbReference>
<dbReference type="Pfam" id="PF00245">
    <property type="entry name" value="Alk_phosphatase"/>
    <property type="match status" value="2"/>
</dbReference>
<feature type="chain" id="PRO_5045164799" evidence="10">
    <location>
        <begin position="29"/>
        <end position="384"/>
    </location>
</feature>
<dbReference type="CDD" id="cd16012">
    <property type="entry name" value="ALP"/>
    <property type="match status" value="1"/>
</dbReference>
<gene>
    <name evidence="11" type="ORF">H6G72_17525</name>
</gene>
<comment type="similarity">
    <text evidence="3 9">Belongs to the alkaline phosphatase family.</text>
</comment>
<evidence type="ECO:0000256" key="3">
    <source>
        <dbReference type="ARBA" id="ARBA00005984"/>
    </source>
</evidence>
<dbReference type="PROSITE" id="PS00123">
    <property type="entry name" value="ALKALINE_PHOSPHATASE"/>
    <property type="match status" value="1"/>
</dbReference>
<evidence type="ECO:0000256" key="9">
    <source>
        <dbReference type="RuleBase" id="RU003946"/>
    </source>
</evidence>
<evidence type="ECO:0000313" key="12">
    <source>
        <dbReference type="Proteomes" id="UP000641954"/>
    </source>
</evidence>
<dbReference type="PANTHER" id="PTHR11596">
    <property type="entry name" value="ALKALINE PHOSPHATASE"/>
    <property type="match status" value="1"/>
</dbReference>
<evidence type="ECO:0000256" key="10">
    <source>
        <dbReference type="SAM" id="SignalP"/>
    </source>
</evidence>
<protein>
    <submittedName>
        <fullName evidence="11">Alkaline phosphatase</fullName>
    </submittedName>
</protein>
<dbReference type="SUPFAM" id="SSF53649">
    <property type="entry name" value="Alkaline phosphatase-like"/>
    <property type="match status" value="1"/>
</dbReference>
<name>A0ABR8EGN7_9CYAN</name>